<dbReference type="Pfam" id="PF08541">
    <property type="entry name" value="ACP_syn_III_C"/>
    <property type="match status" value="1"/>
</dbReference>
<feature type="domain" description="Beta-ketoacyl-[acyl-carrier-protein] synthase III C-terminal" evidence="4">
    <location>
        <begin position="213"/>
        <end position="291"/>
    </location>
</feature>
<dbReference type="EMBL" id="CAFBOS010000089">
    <property type="protein sequence ID" value="CAB4999639.1"/>
    <property type="molecule type" value="Genomic_DNA"/>
</dbReference>
<dbReference type="PANTHER" id="PTHR34069:SF2">
    <property type="entry name" value="BETA-KETOACYL-[ACYL-CARRIER-PROTEIN] SYNTHASE III"/>
    <property type="match status" value="1"/>
</dbReference>
<dbReference type="InterPro" id="IPR013747">
    <property type="entry name" value="ACP_syn_III_C"/>
</dbReference>
<sequence length="488" mass="51346">MISGMRGIISYGAYVPFRRLDRADISKFFGSGGGKGTRSVASYDEDTTSMGVEAARVALRSIEPTTAVDALWFATTSPSYADKTNATTIHAALRLDRNTPAFDMNGAVRSSVGALRIALALGAGNALVVASDIRTGLPTSADEADGGDAASAVIVGDGSSGAVIAELIGSGSATEEFTDRWRVPGQTRSKLWEERFGEMVYVPLAIEAWNAALKDAGVEAGQIDKACVSGTHGRAVRVAAGKLGLKPEALADDLNATVGNAGAAQVGLGLARVLEDAKPGQLVALAVLADGADVLIFRVTEAITSFHSVRPLSTQIANGGSLPYGKFLSWRGVVNVEPPRRPEPNRTSSTAAYRREEWKYAFVGSRDETTGIVHMPPARIGIKGGVEGDMVPAAMADVGGTVLTFTVDKLAYSPSPPIVFAVVDFDGGGRMPIELTDCDPTDVTIGARVEMTFRRLFAADDIHNYFWKARLVRGEPDNKARVVRGASA</sequence>
<accession>A0A6J7P8J9</accession>
<dbReference type="AlphaFoldDB" id="A0A6J7P8J9"/>
<gene>
    <name evidence="5" type="ORF">UFOPK3139_01593</name>
    <name evidence="6" type="ORF">UFOPK3543_00960</name>
    <name evidence="7" type="ORF">UFOPK3967_01544</name>
</gene>
<evidence type="ECO:0000256" key="2">
    <source>
        <dbReference type="ARBA" id="ARBA00023315"/>
    </source>
</evidence>
<dbReference type="InterPro" id="IPR012340">
    <property type="entry name" value="NA-bd_OB-fold"/>
</dbReference>
<evidence type="ECO:0000259" key="4">
    <source>
        <dbReference type="Pfam" id="PF08541"/>
    </source>
</evidence>
<dbReference type="GO" id="GO:0044550">
    <property type="term" value="P:secondary metabolite biosynthetic process"/>
    <property type="evidence" value="ECO:0007669"/>
    <property type="project" value="TreeGrafter"/>
</dbReference>
<protein>
    <submittedName>
        <fullName evidence="7">Unannotated protein</fullName>
    </submittedName>
</protein>
<dbReference type="EMBL" id="CAFABA010000062">
    <property type="protein sequence ID" value="CAB4832055.1"/>
    <property type="molecule type" value="Genomic_DNA"/>
</dbReference>
<evidence type="ECO:0000313" key="5">
    <source>
        <dbReference type="EMBL" id="CAB4832055.1"/>
    </source>
</evidence>
<reference evidence="7" key="1">
    <citation type="submission" date="2020-05" db="EMBL/GenBank/DDBJ databases">
        <authorList>
            <person name="Chiriac C."/>
            <person name="Salcher M."/>
            <person name="Ghai R."/>
            <person name="Kavagutti S V."/>
        </authorList>
    </citation>
    <scope>NUCLEOTIDE SEQUENCE</scope>
</reference>
<dbReference type="SUPFAM" id="SSF53901">
    <property type="entry name" value="Thiolase-like"/>
    <property type="match status" value="2"/>
</dbReference>
<evidence type="ECO:0000313" key="6">
    <source>
        <dbReference type="EMBL" id="CAB4902919.1"/>
    </source>
</evidence>
<name>A0A6J7P8J9_9ZZZZ</name>
<dbReference type="GO" id="GO:0016746">
    <property type="term" value="F:acyltransferase activity"/>
    <property type="evidence" value="ECO:0007669"/>
    <property type="project" value="UniProtKB-KW"/>
</dbReference>
<feature type="domain" description="ChsH2 C-terminal OB-fold" evidence="3">
    <location>
        <begin position="399"/>
        <end position="454"/>
    </location>
</feature>
<dbReference type="Gene3D" id="3.40.47.10">
    <property type="match status" value="1"/>
</dbReference>
<dbReference type="Pfam" id="PF01796">
    <property type="entry name" value="OB_ChsH2_C"/>
    <property type="match status" value="1"/>
</dbReference>
<keyword evidence="1" id="KW-0808">Transferase</keyword>
<keyword evidence="2" id="KW-0012">Acyltransferase</keyword>
<dbReference type="CDD" id="cd00827">
    <property type="entry name" value="init_cond_enzymes"/>
    <property type="match status" value="1"/>
</dbReference>
<proteinExistence type="predicted"/>
<dbReference type="PANTHER" id="PTHR34069">
    <property type="entry name" value="3-OXOACYL-[ACYL-CARRIER-PROTEIN] SYNTHASE 3"/>
    <property type="match status" value="1"/>
</dbReference>
<dbReference type="InterPro" id="IPR016039">
    <property type="entry name" value="Thiolase-like"/>
</dbReference>
<organism evidence="7">
    <name type="scientific">freshwater metagenome</name>
    <dbReference type="NCBI Taxonomy" id="449393"/>
    <lineage>
        <taxon>unclassified sequences</taxon>
        <taxon>metagenomes</taxon>
        <taxon>ecological metagenomes</taxon>
    </lineage>
</organism>
<evidence type="ECO:0000313" key="7">
    <source>
        <dbReference type="EMBL" id="CAB4999639.1"/>
    </source>
</evidence>
<evidence type="ECO:0000256" key="1">
    <source>
        <dbReference type="ARBA" id="ARBA00022679"/>
    </source>
</evidence>
<dbReference type="InterPro" id="IPR002878">
    <property type="entry name" value="ChsH2_C"/>
</dbReference>
<evidence type="ECO:0000259" key="3">
    <source>
        <dbReference type="Pfam" id="PF01796"/>
    </source>
</evidence>
<dbReference type="EMBL" id="CAFBMH010000025">
    <property type="protein sequence ID" value="CAB4902919.1"/>
    <property type="molecule type" value="Genomic_DNA"/>
</dbReference>
<dbReference type="SUPFAM" id="SSF50249">
    <property type="entry name" value="Nucleic acid-binding proteins"/>
    <property type="match status" value="1"/>
</dbReference>